<dbReference type="Proteomes" id="UP000620124">
    <property type="component" value="Unassembled WGS sequence"/>
</dbReference>
<proteinExistence type="predicted"/>
<dbReference type="PROSITE" id="PS51257">
    <property type="entry name" value="PROKAR_LIPOPROTEIN"/>
    <property type="match status" value="1"/>
</dbReference>
<dbReference type="EMBL" id="JACAZI010000008">
    <property type="protein sequence ID" value="KAF7354157.1"/>
    <property type="molecule type" value="Genomic_DNA"/>
</dbReference>
<sequence length="86" mass="9645">MHFKEVMLASFLPSFPSSCCSISLGCSYHTHHASRRLLLLPPPSIPMLITFRSQCADCSFDGREKNGAFFGFDPIDREDIEARPPL</sequence>
<protein>
    <submittedName>
        <fullName evidence="1">Uncharacterized protein</fullName>
    </submittedName>
</protein>
<accession>A0A8H6Y959</accession>
<dbReference type="AlphaFoldDB" id="A0A8H6Y959"/>
<keyword evidence="2" id="KW-1185">Reference proteome</keyword>
<evidence type="ECO:0000313" key="2">
    <source>
        <dbReference type="Proteomes" id="UP000620124"/>
    </source>
</evidence>
<gene>
    <name evidence="1" type="ORF">MVEN_01103300</name>
</gene>
<comment type="caution">
    <text evidence="1">The sequence shown here is derived from an EMBL/GenBank/DDBJ whole genome shotgun (WGS) entry which is preliminary data.</text>
</comment>
<reference evidence="1" key="1">
    <citation type="submission" date="2020-05" db="EMBL/GenBank/DDBJ databases">
        <title>Mycena genomes resolve the evolution of fungal bioluminescence.</title>
        <authorList>
            <person name="Tsai I.J."/>
        </authorList>
    </citation>
    <scope>NUCLEOTIDE SEQUENCE</scope>
    <source>
        <strain evidence="1">CCC161011</strain>
    </source>
</reference>
<evidence type="ECO:0000313" key="1">
    <source>
        <dbReference type="EMBL" id="KAF7354157.1"/>
    </source>
</evidence>
<name>A0A8H6Y959_9AGAR</name>
<dbReference type="OrthoDB" id="2533496at2759"/>
<organism evidence="1 2">
    <name type="scientific">Mycena venus</name>
    <dbReference type="NCBI Taxonomy" id="2733690"/>
    <lineage>
        <taxon>Eukaryota</taxon>
        <taxon>Fungi</taxon>
        <taxon>Dikarya</taxon>
        <taxon>Basidiomycota</taxon>
        <taxon>Agaricomycotina</taxon>
        <taxon>Agaricomycetes</taxon>
        <taxon>Agaricomycetidae</taxon>
        <taxon>Agaricales</taxon>
        <taxon>Marasmiineae</taxon>
        <taxon>Mycenaceae</taxon>
        <taxon>Mycena</taxon>
    </lineage>
</organism>